<keyword evidence="7" id="KW-0597">Phosphoprotein</keyword>
<dbReference type="InterPro" id="IPR052803">
    <property type="entry name" value="Cilium-Associated_Jouberin"/>
</dbReference>
<keyword evidence="5" id="KW-0217">Developmental protein</keyword>
<dbReference type="PROSITE" id="PS00678">
    <property type="entry name" value="WD_REPEATS_1"/>
    <property type="match status" value="2"/>
</dbReference>
<dbReference type="InterPro" id="IPR036028">
    <property type="entry name" value="SH3-like_dom_sf"/>
</dbReference>
<dbReference type="InterPro" id="IPR001680">
    <property type="entry name" value="WD40_rpt"/>
</dbReference>
<dbReference type="GeneID" id="105909426"/>
<keyword evidence="8 19" id="KW-0853">WD repeat</keyword>
<dbReference type="OrthoDB" id="2096344at2759"/>
<keyword evidence="10" id="KW-0221">Differentiation</keyword>
<evidence type="ECO:0000313" key="22">
    <source>
        <dbReference type="Proteomes" id="UP000515152"/>
    </source>
</evidence>
<evidence type="ECO:0000313" key="24">
    <source>
        <dbReference type="RefSeq" id="XP_031436879.1"/>
    </source>
</evidence>
<dbReference type="SUPFAM" id="SSF50044">
    <property type="entry name" value="SH3-domain"/>
    <property type="match status" value="1"/>
</dbReference>
<evidence type="ECO:0000313" key="23">
    <source>
        <dbReference type="RefSeq" id="XP_031436878.1"/>
    </source>
</evidence>
<dbReference type="CDD" id="cd11812">
    <property type="entry name" value="SH3_AHI-1"/>
    <property type="match status" value="1"/>
</dbReference>
<feature type="compositionally biased region" description="Basic residues" evidence="20">
    <location>
        <begin position="1148"/>
        <end position="1160"/>
    </location>
</feature>
<dbReference type="InterPro" id="IPR001452">
    <property type="entry name" value="SH3_domain"/>
</dbReference>
<evidence type="ECO:0000256" key="1">
    <source>
        <dbReference type="ARBA" id="ARBA00004114"/>
    </source>
</evidence>
<evidence type="ECO:0000259" key="21">
    <source>
        <dbReference type="PROSITE" id="PS50002"/>
    </source>
</evidence>
<evidence type="ECO:0000256" key="17">
    <source>
        <dbReference type="ARBA" id="ARBA00071144"/>
    </source>
</evidence>
<keyword evidence="9" id="KW-0677">Repeat</keyword>
<evidence type="ECO:0000256" key="2">
    <source>
        <dbReference type="ARBA" id="ARBA00004120"/>
    </source>
</evidence>
<dbReference type="InterPro" id="IPR015943">
    <property type="entry name" value="WD40/YVTN_repeat-like_dom_sf"/>
</dbReference>
<dbReference type="RefSeq" id="XP_031436878.1">
    <property type="nucleotide sequence ID" value="XM_031581018.2"/>
</dbReference>
<keyword evidence="15" id="KW-0966">Cell projection</keyword>
<protein>
    <recommendedName>
        <fullName evidence="17">Jouberin</fullName>
    </recommendedName>
</protein>
<dbReference type="Proteomes" id="UP000515152">
    <property type="component" value="Chromosome 14"/>
</dbReference>
<evidence type="ECO:0000256" key="14">
    <source>
        <dbReference type="ARBA" id="ARBA00023212"/>
    </source>
</evidence>
<dbReference type="SUPFAM" id="SSF50978">
    <property type="entry name" value="WD40 repeat-like"/>
    <property type="match status" value="1"/>
</dbReference>
<keyword evidence="13" id="KW-0969">Cilium</keyword>
<accession>A0A6P8GCE5</accession>
<dbReference type="FunFam" id="2.130.10.10:FF:000112">
    <property type="entry name" value="jouberin isoform X2"/>
    <property type="match status" value="1"/>
</dbReference>
<feature type="region of interest" description="Disordered" evidence="20">
    <location>
        <begin position="204"/>
        <end position="274"/>
    </location>
</feature>
<keyword evidence="6" id="KW-0963">Cytoplasm</keyword>
<evidence type="ECO:0000256" key="7">
    <source>
        <dbReference type="ARBA" id="ARBA00022553"/>
    </source>
</evidence>
<dbReference type="PANTHER" id="PTHR44499">
    <property type="entry name" value="JOUBERIN"/>
    <property type="match status" value="1"/>
</dbReference>
<feature type="compositionally biased region" description="Basic and acidic residues" evidence="20">
    <location>
        <begin position="120"/>
        <end position="136"/>
    </location>
</feature>
<dbReference type="Gene3D" id="2.30.30.40">
    <property type="entry name" value="SH3 Domains"/>
    <property type="match status" value="1"/>
</dbReference>
<dbReference type="FunFam" id="2.30.30.40:FF:000132">
    <property type="entry name" value="jouberin isoform X2"/>
    <property type="match status" value="1"/>
</dbReference>
<feature type="compositionally biased region" description="Basic residues" evidence="20">
    <location>
        <begin position="149"/>
        <end position="158"/>
    </location>
</feature>
<evidence type="ECO:0000256" key="19">
    <source>
        <dbReference type="PROSITE-ProRule" id="PRU00221"/>
    </source>
</evidence>
<feature type="domain" description="SH3" evidence="21">
    <location>
        <begin position="1031"/>
        <end position="1091"/>
    </location>
</feature>
<comment type="function">
    <text evidence="16">Involved in vesicle trafficking and required for ciliogenesis, formation of primary non-motile cilium, and recruitment of RAB8A to the basal body of primary cilium. Component of the tectonic-like complex, a complex localized at the transition zone of primary cilia and acting as a barrier that prevents diffusion of transmembrane proteins between the cilia and plasma membranes. Involved in neuronal differentiation. As a positive modulator of classical Wnt signaling, may play a crucial role in ciliary signaling during cerebellum embryonic development.</text>
</comment>
<dbReference type="PROSITE" id="PS50082">
    <property type="entry name" value="WD_REPEATS_2"/>
    <property type="match status" value="3"/>
</dbReference>
<dbReference type="GO" id="GO:0044458">
    <property type="term" value="P:motile cilium assembly"/>
    <property type="evidence" value="ECO:0007669"/>
    <property type="project" value="TreeGrafter"/>
</dbReference>
<evidence type="ECO:0000256" key="10">
    <source>
        <dbReference type="ARBA" id="ARBA00022782"/>
    </source>
</evidence>
<keyword evidence="12" id="KW-0965">Cell junction</keyword>
<feature type="repeat" description="WD" evidence="19">
    <location>
        <begin position="640"/>
        <end position="675"/>
    </location>
</feature>
<dbReference type="PROSITE" id="PS50294">
    <property type="entry name" value="WD_REPEATS_REGION"/>
    <property type="match status" value="1"/>
</dbReference>
<keyword evidence="22" id="KW-1185">Reference proteome</keyword>
<organism evidence="22 23">
    <name type="scientific">Clupea harengus</name>
    <name type="common">Atlantic herring</name>
    <dbReference type="NCBI Taxonomy" id="7950"/>
    <lineage>
        <taxon>Eukaryota</taxon>
        <taxon>Metazoa</taxon>
        <taxon>Chordata</taxon>
        <taxon>Craniata</taxon>
        <taxon>Vertebrata</taxon>
        <taxon>Euteleostomi</taxon>
        <taxon>Actinopterygii</taxon>
        <taxon>Neopterygii</taxon>
        <taxon>Teleostei</taxon>
        <taxon>Clupei</taxon>
        <taxon>Clupeiformes</taxon>
        <taxon>Clupeoidei</taxon>
        <taxon>Clupeidae</taxon>
        <taxon>Clupea</taxon>
    </lineage>
</organism>
<evidence type="ECO:0000256" key="18">
    <source>
        <dbReference type="PROSITE-ProRule" id="PRU00192"/>
    </source>
</evidence>
<evidence type="ECO:0000256" key="6">
    <source>
        <dbReference type="ARBA" id="ARBA00022490"/>
    </source>
</evidence>
<sequence length="1205" mass="135409">MPVELEMKERLDVVFKKYDIPPVVKKKVKKKPDELQENIVLETLKKNLDLTKGTEDHETILHNTFDPAQGSPRFTKNKRREWEVSEKANVSSSSAHGQPVLTRVKKKSNKRNLPVPPSHDVARVSDQDDWNTRRSELNAAQVYDEGGKGKGKQAKKGRIKGEEGARGGVDADDELLQEYQQQLSQEEALSLRAAAGPSFNTRAEGLLNNELGKKRKKKKQLKSTEGEISALQEDAQESRKPWQSDQEVTEADVESLKAKGKKKKKRKEVLTEDSQTEIDLPARSMFDDSLVLGVYIHRSDRLKTDLLVSHPMVKVHVVDEATNQYVKKEDANRPVSSFYERDSVDHILPIMTQPFDFKKRKSTVPEWEEQIIFNERFGYLLQEEREAPRVILFFEILDFMSMEEARAHTNADQHERGFRKIAWAFLKLVGTNGVMNIDSRLRLQLYSVPPRAKKMPNTIEVVEWWRKFPRTRYASTLYITVKGLKLPDHVDPSMRSMMALQQERGSTSYSELQSEITRRTNNQLLDSKHNIIKWNRLPGQVCRIPNKPMLAFRGGQMGCFTLRFSHDGLMLAAACADKDAYPVVVYEIPSGKVLTSFNGHLSLVYDLCWSKDDCSLLSTSSDGTVRLWDVERFESMAQKILPHPCFLYCAQFHPSAQNLVVTGGFDCLLRVWDVDVEDVNGHLLTECEGHKAFVNALCFDQEGCRMFSGDNAGVIIEWNVTVGDKSSQFPTRFWRIEREIKEADLEGVPINSLEVHPNGRRLLIQAKDSTIRIMDLRLLAVKKFTGATNYRERIQSTLTPCGSFIFSGSEDGLAYVWNAETGDQVAVYSELSYPTALRTAVFHPYENMVAFCAYGQSQPVHLYLYDHKVAQLEVEGMKALRKTGPADNKNLAAFEDPSASAMDRFASAARVSLKLQRLQETLDSVREPYRNTAGADFLYNQGGLSNMGRSLAQEMGLGASLPPPALLSPHSQLQISVPLAAQLLPQAAAATQGRGFSPVGQSLRHTPSLMLMRGSAGFPESSNLSVDADVPVRQTVVSLYDYTANRSDELTVRRGDLINVLYKDNDSWWFGQVASGQQGYFPATYVVDEKTFDEELSQVIDAQPMIQQEGALSERATPTRMSAAISGSGELRILSEQDTEPEQSSSRLKGKKMMKKKVKRREAVTASSDSEGPRTGSRRRRPLPPLGKSNEAFEPDPNSTGAGPQ</sequence>
<dbReference type="InterPro" id="IPR035832">
    <property type="entry name" value="AHI1_SH3"/>
</dbReference>
<dbReference type="CDD" id="cd00200">
    <property type="entry name" value="WD40"/>
    <property type="match status" value="1"/>
</dbReference>
<comment type="subcellular location">
    <subcellularLocation>
        <location evidence="3">Cell junction</location>
        <location evidence="3">Adherens junction</location>
    </subcellularLocation>
    <subcellularLocation>
        <location evidence="2">Cytoplasm</location>
        <location evidence="2">Cytoskeleton</location>
        <location evidence="2">Cilium basal body</location>
    </subcellularLocation>
    <subcellularLocation>
        <location evidence="1">Cytoplasm</location>
        <location evidence="1">Cytoskeleton</location>
        <location evidence="1">Microtubule organizing center</location>
        <location evidence="1">Centrosome</location>
        <location evidence="1">Centriole</location>
    </subcellularLocation>
</comment>
<feature type="region of interest" description="Disordered" evidence="20">
    <location>
        <begin position="1128"/>
        <end position="1205"/>
    </location>
</feature>
<evidence type="ECO:0000256" key="12">
    <source>
        <dbReference type="ARBA" id="ARBA00022949"/>
    </source>
</evidence>
<feature type="region of interest" description="Disordered" evidence="20">
    <location>
        <begin position="85"/>
        <end position="171"/>
    </location>
</feature>
<dbReference type="SMART" id="SM00326">
    <property type="entry name" value="SH3"/>
    <property type="match status" value="1"/>
</dbReference>
<dbReference type="AlphaFoldDB" id="A0A6P8GCE5"/>
<evidence type="ECO:0000256" key="4">
    <source>
        <dbReference type="ARBA" id="ARBA00022443"/>
    </source>
</evidence>
<dbReference type="CTD" id="54806"/>
<dbReference type="InterPro" id="IPR036322">
    <property type="entry name" value="WD40_repeat_dom_sf"/>
</dbReference>
<dbReference type="InterPro" id="IPR019775">
    <property type="entry name" value="WD40_repeat_CS"/>
</dbReference>
<reference evidence="23 24" key="1">
    <citation type="submission" date="2025-04" db="UniProtKB">
        <authorList>
            <consortium name="RefSeq"/>
        </authorList>
    </citation>
    <scope>IDENTIFICATION</scope>
</reference>
<evidence type="ECO:0000256" key="3">
    <source>
        <dbReference type="ARBA" id="ARBA00004536"/>
    </source>
</evidence>
<feature type="repeat" description="WD" evidence="19">
    <location>
        <begin position="597"/>
        <end position="638"/>
    </location>
</feature>
<dbReference type="Pfam" id="PF00400">
    <property type="entry name" value="WD40"/>
    <property type="match status" value="4"/>
</dbReference>
<dbReference type="GeneTree" id="ENSGT00940000156509"/>
<dbReference type="Gene3D" id="2.130.10.10">
    <property type="entry name" value="YVTN repeat-like/Quinoprotein amine dehydrogenase"/>
    <property type="match status" value="1"/>
</dbReference>
<evidence type="ECO:0000256" key="13">
    <source>
        <dbReference type="ARBA" id="ARBA00023069"/>
    </source>
</evidence>
<dbReference type="PROSITE" id="PS50002">
    <property type="entry name" value="SH3"/>
    <property type="match status" value="1"/>
</dbReference>
<dbReference type="PRINTS" id="PR00320">
    <property type="entry name" value="GPROTEINBRPT"/>
</dbReference>
<dbReference type="PRINTS" id="PR00452">
    <property type="entry name" value="SH3DOMAIN"/>
</dbReference>
<dbReference type="Pfam" id="PF00018">
    <property type="entry name" value="SH3_1"/>
    <property type="match status" value="1"/>
</dbReference>
<dbReference type="PANTHER" id="PTHR44499:SF1">
    <property type="entry name" value="JOUBERIN"/>
    <property type="match status" value="1"/>
</dbReference>
<gene>
    <name evidence="23 24" type="primary">ahi1</name>
</gene>
<evidence type="ECO:0000256" key="8">
    <source>
        <dbReference type="ARBA" id="ARBA00022574"/>
    </source>
</evidence>
<dbReference type="InterPro" id="IPR020472">
    <property type="entry name" value="WD40_PAC1"/>
</dbReference>
<evidence type="ECO:0000256" key="9">
    <source>
        <dbReference type="ARBA" id="ARBA00022737"/>
    </source>
</evidence>
<evidence type="ECO:0000256" key="16">
    <source>
        <dbReference type="ARBA" id="ARBA00058395"/>
    </source>
</evidence>
<keyword evidence="11" id="KW-0970">Cilium biogenesis/degradation</keyword>
<dbReference type="RefSeq" id="XP_031436879.1">
    <property type="nucleotide sequence ID" value="XM_031581019.2"/>
</dbReference>
<evidence type="ECO:0000256" key="5">
    <source>
        <dbReference type="ARBA" id="ARBA00022473"/>
    </source>
</evidence>
<dbReference type="GO" id="GO:0005912">
    <property type="term" value="C:adherens junction"/>
    <property type="evidence" value="ECO:0007669"/>
    <property type="project" value="UniProtKB-SubCell"/>
</dbReference>
<feature type="compositionally biased region" description="Basic residues" evidence="20">
    <location>
        <begin position="258"/>
        <end position="267"/>
    </location>
</feature>
<dbReference type="GO" id="GO:0030154">
    <property type="term" value="P:cell differentiation"/>
    <property type="evidence" value="ECO:0007669"/>
    <property type="project" value="UniProtKB-KW"/>
</dbReference>
<keyword evidence="14" id="KW-0206">Cytoskeleton</keyword>
<dbReference type="KEGG" id="char:105909426"/>
<evidence type="ECO:0000256" key="11">
    <source>
        <dbReference type="ARBA" id="ARBA00022794"/>
    </source>
</evidence>
<evidence type="ECO:0000256" key="20">
    <source>
        <dbReference type="SAM" id="MobiDB-lite"/>
    </source>
</evidence>
<name>A0A6P8GCE5_CLUHA</name>
<feature type="repeat" description="WD" evidence="19">
    <location>
        <begin position="798"/>
        <end position="827"/>
    </location>
</feature>
<dbReference type="SMART" id="SM00320">
    <property type="entry name" value="WD40"/>
    <property type="match status" value="6"/>
</dbReference>
<proteinExistence type="predicted"/>
<evidence type="ECO:0000256" key="15">
    <source>
        <dbReference type="ARBA" id="ARBA00023273"/>
    </source>
</evidence>
<dbReference type="GO" id="GO:0036064">
    <property type="term" value="C:ciliary basal body"/>
    <property type="evidence" value="ECO:0007669"/>
    <property type="project" value="TreeGrafter"/>
</dbReference>
<dbReference type="GO" id="GO:0005814">
    <property type="term" value="C:centriole"/>
    <property type="evidence" value="ECO:0007669"/>
    <property type="project" value="UniProtKB-SubCell"/>
</dbReference>
<keyword evidence="4 18" id="KW-0728">SH3 domain</keyword>